<feature type="domain" description="Cobalamin-independent methionine synthase MetE C-terminal/archaeal" evidence="1">
    <location>
        <begin position="107"/>
        <end position="335"/>
    </location>
</feature>
<comment type="caution">
    <text evidence="2">The sequence shown here is derived from an EMBL/GenBank/DDBJ whole genome shotgun (WGS) entry which is preliminary data.</text>
</comment>
<protein>
    <submittedName>
        <fullName evidence="2">Methionine synthase</fullName>
    </submittedName>
</protein>
<gene>
    <name evidence="2" type="ORF">ACFOUW_37170</name>
</gene>
<dbReference type="InterPro" id="IPR038071">
    <property type="entry name" value="UROD/MetE-like_sf"/>
</dbReference>
<dbReference type="Proteomes" id="UP001595699">
    <property type="component" value="Unassembled WGS sequence"/>
</dbReference>
<dbReference type="InterPro" id="IPR002629">
    <property type="entry name" value="Met_Synth_C/arc"/>
</dbReference>
<evidence type="ECO:0000259" key="1">
    <source>
        <dbReference type="Pfam" id="PF01717"/>
    </source>
</evidence>
<keyword evidence="3" id="KW-1185">Reference proteome</keyword>
<dbReference type="EMBL" id="JBHRZH010000055">
    <property type="protein sequence ID" value="MFC3766508.1"/>
    <property type="molecule type" value="Genomic_DNA"/>
</dbReference>
<evidence type="ECO:0000313" key="3">
    <source>
        <dbReference type="Proteomes" id="UP001595699"/>
    </source>
</evidence>
<dbReference type="Pfam" id="PF01717">
    <property type="entry name" value="Meth_synt_2"/>
    <property type="match status" value="1"/>
</dbReference>
<reference evidence="3" key="1">
    <citation type="journal article" date="2019" name="Int. J. Syst. Evol. Microbiol.">
        <title>The Global Catalogue of Microorganisms (GCM) 10K type strain sequencing project: providing services to taxonomists for standard genome sequencing and annotation.</title>
        <authorList>
            <consortium name="The Broad Institute Genomics Platform"/>
            <consortium name="The Broad Institute Genome Sequencing Center for Infectious Disease"/>
            <person name="Wu L."/>
            <person name="Ma J."/>
        </authorList>
    </citation>
    <scope>NUCLEOTIDE SEQUENCE [LARGE SCALE GENOMIC DNA]</scope>
    <source>
        <strain evidence="3">CGMCC 4.7241</strain>
    </source>
</reference>
<accession>A0ABV7YQZ4</accession>
<dbReference type="CDD" id="cd03310">
    <property type="entry name" value="CIMS_like"/>
    <property type="match status" value="1"/>
</dbReference>
<evidence type="ECO:0000313" key="2">
    <source>
        <dbReference type="EMBL" id="MFC3766508.1"/>
    </source>
</evidence>
<dbReference type="Gene3D" id="3.20.20.210">
    <property type="match status" value="1"/>
</dbReference>
<name>A0ABV7YQZ4_9ACTN</name>
<sequence>MNEVPGWASGAATGVGSLPYENVVEATRTVVGELPDLPHLPELPGRGVAGGMIGRTCALLAELHVDLQPAGWRLTPGEGLDERRAKSLLAQDLDALEEVAQGYQGPLKVQATGPWTLAASVERPKGDRVLADHGARRELAQSLAEGLKDHVADVRRRVPGAQVLVQLDEPSLPAVLAAGIPTASGFSRHRAVSGQDARERLAEVNATIEAAGAFPLVHSCAANVPFALLHAAGARGLSFDVHQISDAQLEHLGVAVDDGVVLFVGAVPSEDPDPANRRPPMTDADVARQVTTFVRRIGFGEDLAATGTVITPTCGLAGASPDWARRAMELARQAAILTKR</sequence>
<dbReference type="RefSeq" id="WP_205121888.1">
    <property type="nucleotide sequence ID" value="NZ_JAFBCM010000001.1"/>
</dbReference>
<dbReference type="SUPFAM" id="SSF51726">
    <property type="entry name" value="UROD/MetE-like"/>
    <property type="match status" value="1"/>
</dbReference>
<proteinExistence type="predicted"/>
<organism evidence="2 3">
    <name type="scientific">Tenggerimyces flavus</name>
    <dbReference type="NCBI Taxonomy" id="1708749"/>
    <lineage>
        <taxon>Bacteria</taxon>
        <taxon>Bacillati</taxon>
        <taxon>Actinomycetota</taxon>
        <taxon>Actinomycetes</taxon>
        <taxon>Propionibacteriales</taxon>
        <taxon>Nocardioidaceae</taxon>
        <taxon>Tenggerimyces</taxon>
    </lineage>
</organism>